<evidence type="ECO:0000313" key="1">
    <source>
        <dbReference type="EMBL" id="RIT36752.1"/>
    </source>
</evidence>
<dbReference type="EMBL" id="QXBN01000012">
    <property type="protein sequence ID" value="RIT36752.1"/>
    <property type="molecule type" value="Genomic_DNA"/>
</dbReference>
<comment type="caution">
    <text evidence="1">The sequence shown here is derived from an EMBL/GenBank/DDBJ whole genome shotgun (WGS) entry which is preliminary data.</text>
</comment>
<proteinExistence type="predicted"/>
<protein>
    <submittedName>
        <fullName evidence="1">Uncharacterized protein</fullName>
    </submittedName>
</protein>
<gene>
    <name evidence="1" type="ORF">D2E76_15955</name>
</gene>
<evidence type="ECO:0000313" key="2">
    <source>
        <dbReference type="Proteomes" id="UP000284557"/>
    </source>
</evidence>
<sequence length="93" mass="10462">MRIPDAEWDAGHAKAQSEGDNLTNVLRRLLEGYLAGHRIEYRATSKHLVNGEPHVVSGIVGDLDDITRLYPPSRWVIEEYDVSAPRPVKRKSA</sequence>
<dbReference type="Proteomes" id="UP000284557">
    <property type="component" value="Unassembled WGS sequence"/>
</dbReference>
<name>A0ABD7HLX5_9MYCO</name>
<accession>A0ABD7HLX5</accession>
<reference evidence="1 2" key="1">
    <citation type="submission" date="2018-08" db="EMBL/GenBank/DDBJ databases">
        <title>Linezolid Resistance in Mycobacterium abscessus: MIC Distribution and Comprehensive Investigation of Resistance Mechanisms.</title>
        <authorList>
            <person name="Ye M."/>
            <person name="Xu L."/>
            <person name="Zou Y."/>
            <person name="Li B."/>
            <person name="Guo Q."/>
            <person name="Zhang Y."/>
            <person name="Zhan M."/>
            <person name="Xu B."/>
            <person name="Yu F."/>
            <person name="Zhang Z."/>
            <person name="Chu H."/>
        </authorList>
    </citation>
    <scope>NUCLEOTIDE SEQUENCE [LARGE SCALE GENOMIC DNA]</scope>
    <source>
        <strain evidence="1 2">G143</strain>
    </source>
</reference>
<dbReference type="AlphaFoldDB" id="A0ABD7HLX5"/>
<organism evidence="1 2">
    <name type="scientific">Mycobacteroides abscessus</name>
    <dbReference type="NCBI Taxonomy" id="36809"/>
    <lineage>
        <taxon>Bacteria</taxon>
        <taxon>Bacillati</taxon>
        <taxon>Actinomycetota</taxon>
        <taxon>Actinomycetes</taxon>
        <taxon>Mycobacteriales</taxon>
        <taxon>Mycobacteriaceae</taxon>
        <taxon>Mycobacteroides</taxon>
    </lineage>
</organism>